<keyword evidence="2" id="KW-1185">Reference proteome</keyword>
<sequence>MNTCQHLLRLSARARSCTGRSTAIRRQQPGSSLHSHTLSTLVHPPYSRLSRTLTAITLPLSLILLHLTLKPPAECSPKFNGVPVAATFLMHQALSRFEAQFPGLEMSAVFDTSRPEEYSYHEEGLLASILPSVAVAVVPVFEKLTEAEEAKLGGAGIRKKPVGKIEIRGSCSVGCAAVELKEMKVMKPNGDVVWEWKKSK</sequence>
<evidence type="ECO:0000313" key="2">
    <source>
        <dbReference type="Proteomes" id="UP001212841"/>
    </source>
</evidence>
<name>A0AAD5SK17_9FUNG</name>
<dbReference type="EMBL" id="JADGJD010000084">
    <property type="protein sequence ID" value="KAJ3055328.1"/>
    <property type="molecule type" value="Genomic_DNA"/>
</dbReference>
<proteinExistence type="predicted"/>
<dbReference type="AlphaFoldDB" id="A0AAD5SK17"/>
<evidence type="ECO:0000313" key="1">
    <source>
        <dbReference type="EMBL" id="KAJ3055328.1"/>
    </source>
</evidence>
<protein>
    <submittedName>
        <fullName evidence="1">Uncharacterized protein</fullName>
    </submittedName>
</protein>
<comment type="caution">
    <text evidence="1">The sequence shown here is derived from an EMBL/GenBank/DDBJ whole genome shotgun (WGS) entry which is preliminary data.</text>
</comment>
<reference evidence="1" key="1">
    <citation type="submission" date="2020-05" db="EMBL/GenBank/DDBJ databases">
        <title>Phylogenomic resolution of chytrid fungi.</title>
        <authorList>
            <person name="Stajich J.E."/>
            <person name="Amses K."/>
            <person name="Simmons R."/>
            <person name="Seto K."/>
            <person name="Myers J."/>
            <person name="Bonds A."/>
            <person name="Quandt C.A."/>
            <person name="Barry K."/>
            <person name="Liu P."/>
            <person name="Grigoriev I."/>
            <person name="Longcore J.E."/>
            <person name="James T.Y."/>
        </authorList>
    </citation>
    <scope>NUCLEOTIDE SEQUENCE</scope>
    <source>
        <strain evidence="1">JEL0318</strain>
    </source>
</reference>
<accession>A0AAD5SK17</accession>
<gene>
    <name evidence="1" type="ORF">HK097_010828</name>
</gene>
<dbReference type="Proteomes" id="UP001212841">
    <property type="component" value="Unassembled WGS sequence"/>
</dbReference>
<organism evidence="1 2">
    <name type="scientific">Rhizophlyctis rosea</name>
    <dbReference type="NCBI Taxonomy" id="64517"/>
    <lineage>
        <taxon>Eukaryota</taxon>
        <taxon>Fungi</taxon>
        <taxon>Fungi incertae sedis</taxon>
        <taxon>Chytridiomycota</taxon>
        <taxon>Chytridiomycota incertae sedis</taxon>
        <taxon>Chytridiomycetes</taxon>
        <taxon>Rhizophlyctidales</taxon>
        <taxon>Rhizophlyctidaceae</taxon>
        <taxon>Rhizophlyctis</taxon>
    </lineage>
</organism>